<evidence type="ECO:0000313" key="3">
    <source>
        <dbReference type="Proteomes" id="UP001596337"/>
    </source>
</evidence>
<keyword evidence="1" id="KW-0812">Transmembrane</keyword>
<feature type="transmembrane region" description="Helical" evidence="1">
    <location>
        <begin position="137"/>
        <end position="155"/>
    </location>
</feature>
<keyword evidence="3" id="KW-1185">Reference proteome</keyword>
<keyword evidence="1" id="KW-0472">Membrane</keyword>
<protein>
    <submittedName>
        <fullName evidence="2">Uncharacterized protein</fullName>
    </submittedName>
</protein>
<keyword evidence="1" id="KW-1133">Transmembrane helix</keyword>
<organism evidence="2 3">
    <name type="scientific">Haloechinothrix salitolerans</name>
    <dbReference type="NCBI Taxonomy" id="926830"/>
    <lineage>
        <taxon>Bacteria</taxon>
        <taxon>Bacillati</taxon>
        <taxon>Actinomycetota</taxon>
        <taxon>Actinomycetes</taxon>
        <taxon>Pseudonocardiales</taxon>
        <taxon>Pseudonocardiaceae</taxon>
        <taxon>Haloechinothrix</taxon>
    </lineage>
</organism>
<feature type="transmembrane region" description="Helical" evidence="1">
    <location>
        <begin position="95"/>
        <end position="117"/>
    </location>
</feature>
<comment type="caution">
    <text evidence="2">The sequence shown here is derived from an EMBL/GenBank/DDBJ whole genome shotgun (WGS) entry which is preliminary data.</text>
</comment>
<gene>
    <name evidence="2" type="ORF">ACFQGD_16430</name>
</gene>
<dbReference type="Proteomes" id="UP001596337">
    <property type="component" value="Unassembled WGS sequence"/>
</dbReference>
<evidence type="ECO:0000313" key="2">
    <source>
        <dbReference type="EMBL" id="MFC6868729.1"/>
    </source>
</evidence>
<dbReference type="EMBL" id="JBHSXX010000001">
    <property type="protein sequence ID" value="MFC6868729.1"/>
    <property type="molecule type" value="Genomic_DNA"/>
</dbReference>
<sequence>MQTTRAGTSAPALPVRLAMGVLGGIVAGAGFIALTMWFAHTDGKDVVAPFKMISTIIEGPPPDQGTVWLGVVIHVVLSVAFGVLFALLTHPWGTGTLAALAGLIYGGAIYVVNFQVLSRFVDHWSAFLDGTNQPFEVATHLVFGALLAVFFPAVTRRTSRAEAPRHAESAA</sequence>
<name>A0ABW2C1S6_9PSEU</name>
<dbReference type="RefSeq" id="WP_345390779.1">
    <property type="nucleotide sequence ID" value="NZ_BAABLA010000005.1"/>
</dbReference>
<accession>A0ABW2C1S6</accession>
<feature type="transmembrane region" description="Helical" evidence="1">
    <location>
        <begin position="67"/>
        <end position="88"/>
    </location>
</feature>
<evidence type="ECO:0000256" key="1">
    <source>
        <dbReference type="SAM" id="Phobius"/>
    </source>
</evidence>
<reference evidence="3" key="1">
    <citation type="journal article" date="2019" name="Int. J. Syst. Evol. Microbiol.">
        <title>The Global Catalogue of Microorganisms (GCM) 10K type strain sequencing project: providing services to taxonomists for standard genome sequencing and annotation.</title>
        <authorList>
            <consortium name="The Broad Institute Genomics Platform"/>
            <consortium name="The Broad Institute Genome Sequencing Center for Infectious Disease"/>
            <person name="Wu L."/>
            <person name="Ma J."/>
        </authorList>
    </citation>
    <scope>NUCLEOTIDE SEQUENCE [LARGE SCALE GENOMIC DNA]</scope>
    <source>
        <strain evidence="3">KCTC 32255</strain>
    </source>
</reference>
<proteinExistence type="predicted"/>
<feature type="transmembrane region" description="Helical" evidence="1">
    <location>
        <begin position="21"/>
        <end position="39"/>
    </location>
</feature>